<feature type="signal peptide" evidence="1">
    <location>
        <begin position="1"/>
        <end position="18"/>
    </location>
</feature>
<dbReference type="Proteomes" id="UP000440367">
    <property type="component" value="Unassembled WGS sequence"/>
</dbReference>
<proteinExistence type="predicted"/>
<evidence type="ECO:0000313" key="11">
    <source>
        <dbReference type="Proteomes" id="UP000433483"/>
    </source>
</evidence>
<keyword evidence="1" id="KW-0732">Signal</keyword>
<evidence type="ECO:0000313" key="2">
    <source>
        <dbReference type="EMBL" id="KAE8941712.1"/>
    </source>
</evidence>
<evidence type="ECO:0000313" key="15">
    <source>
        <dbReference type="Proteomes" id="UP000441208"/>
    </source>
</evidence>
<organism evidence="2 10">
    <name type="scientific">Phytophthora fragariae</name>
    <dbReference type="NCBI Taxonomy" id="53985"/>
    <lineage>
        <taxon>Eukaryota</taxon>
        <taxon>Sar</taxon>
        <taxon>Stramenopiles</taxon>
        <taxon>Oomycota</taxon>
        <taxon>Peronosporomycetes</taxon>
        <taxon>Peronosporales</taxon>
        <taxon>Peronosporaceae</taxon>
        <taxon>Phytophthora</taxon>
    </lineage>
</organism>
<dbReference type="Proteomes" id="UP000441208">
    <property type="component" value="Unassembled WGS sequence"/>
</dbReference>
<dbReference type="EMBL" id="QXFX01000350">
    <property type="protein sequence ID" value="KAE9119200.1"/>
    <property type="molecule type" value="Genomic_DNA"/>
</dbReference>
<dbReference type="EMBL" id="QXGC01000270">
    <property type="protein sequence ID" value="KAE9242355.1"/>
    <property type="molecule type" value="Genomic_DNA"/>
</dbReference>
<dbReference type="Proteomes" id="UP000476176">
    <property type="component" value="Unassembled WGS sequence"/>
</dbReference>
<dbReference type="Proteomes" id="UP000429523">
    <property type="component" value="Unassembled WGS sequence"/>
</dbReference>
<evidence type="ECO:0000313" key="7">
    <source>
        <dbReference type="EMBL" id="KAE9241385.1"/>
    </source>
</evidence>
<evidence type="ECO:0000256" key="1">
    <source>
        <dbReference type="SAM" id="SignalP"/>
    </source>
</evidence>
<evidence type="ECO:0000313" key="9">
    <source>
        <dbReference type="EMBL" id="KAE9316723.1"/>
    </source>
</evidence>
<dbReference type="EMBL" id="QXGD01000380">
    <property type="protein sequence ID" value="KAE9241385.1"/>
    <property type="molecule type" value="Genomic_DNA"/>
</dbReference>
<dbReference type="AlphaFoldDB" id="A0A6A3F8T2"/>
<dbReference type="EMBL" id="QXGA01000346">
    <property type="protein sequence ID" value="KAE9147463.1"/>
    <property type="molecule type" value="Genomic_DNA"/>
</dbReference>
<gene>
    <name evidence="9" type="ORF">PF001_g7196</name>
    <name evidence="7" type="ORF">PF002_g9298</name>
    <name evidence="8" type="ORF">PF004_g6639</name>
    <name evidence="6" type="ORF">PF005_g7947</name>
    <name evidence="5" type="ORF">PF006_g7852</name>
    <name evidence="4" type="ORF">PF007_g8346</name>
    <name evidence="2" type="ORF">PF009_g8499</name>
    <name evidence="3" type="ORF">PF010_g7953</name>
</gene>
<comment type="caution">
    <text evidence="2">The sequence shown here is derived from an EMBL/GenBank/DDBJ whole genome shotgun (WGS) entry which is preliminary data.</text>
</comment>
<accession>A0A6A3F8T2</accession>
<evidence type="ECO:0000313" key="4">
    <source>
        <dbReference type="EMBL" id="KAE9119974.1"/>
    </source>
</evidence>
<evidence type="ECO:0000313" key="16">
    <source>
        <dbReference type="Proteomes" id="UP000476176"/>
    </source>
</evidence>
<dbReference type="EMBL" id="QXGB01000328">
    <property type="protein sequence ID" value="KAE9219258.1"/>
    <property type="molecule type" value="Genomic_DNA"/>
</dbReference>
<dbReference type="Proteomes" id="UP000440732">
    <property type="component" value="Unassembled WGS sequence"/>
</dbReference>
<dbReference type="Proteomes" id="UP000433483">
    <property type="component" value="Unassembled WGS sequence"/>
</dbReference>
<reference evidence="10 11" key="1">
    <citation type="submission" date="2018-08" db="EMBL/GenBank/DDBJ databases">
        <title>Genomic investigation of the strawberry pathogen Phytophthora fragariae indicates pathogenicity is determined by transcriptional variation in three key races.</title>
        <authorList>
            <person name="Adams T.M."/>
            <person name="Armitage A.D."/>
            <person name="Sobczyk M.K."/>
            <person name="Bates H.J."/>
            <person name="Dunwell J.M."/>
            <person name="Nellist C.F."/>
            <person name="Harrison R.J."/>
        </authorList>
    </citation>
    <scope>NUCLEOTIDE SEQUENCE [LARGE SCALE GENOMIC DNA]</scope>
    <source>
        <strain evidence="9 12">A4</strain>
        <strain evidence="7 13">BC-1</strain>
        <strain evidence="8 16">BC-23</strain>
        <strain evidence="6 11">NOV-27</strain>
        <strain evidence="5 14">NOV-5</strain>
        <strain evidence="4 15">NOV-71</strain>
        <strain evidence="2 10">NOV-9</strain>
        <strain evidence="3 17">ONT-3</strain>
    </source>
</reference>
<evidence type="ECO:0000313" key="6">
    <source>
        <dbReference type="EMBL" id="KAE9219258.1"/>
    </source>
</evidence>
<dbReference type="EMBL" id="QXGF01000345">
    <property type="protein sequence ID" value="KAE8941712.1"/>
    <property type="molecule type" value="Genomic_DNA"/>
</dbReference>
<feature type="chain" id="PRO_5036163774" description="Secreted protein" evidence="1">
    <location>
        <begin position="19"/>
        <end position="130"/>
    </location>
</feature>
<evidence type="ECO:0008006" key="18">
    <source>
        <dbReference type="Google" id="ProtNLM"/>
    </source>
</evidence>
<name>A0A6A3F8T2_9STRA</name>
<sequence length="130" mass="14109">MCLVIPVHWPVLQCGASAIQSCPWLFCATCSANVFTVLHPRLGARRHPATWMASPNLRACQCNEASRCTRGARRAKCCPKVSPHELVTCTPCKLRLAHSLRPLISPKCAPIACVTLPLVCVAPDIAIVRV</sequence>
<evidence type="ECO:0000313" key="13">
    <source>
        <dbReference type="Proteomes" id="UP000440367"/>
    </source>
</evidence>
<dbReference type="Proteomes" id="UP000437068">
    <property type="component" value="Unassembled WGS sequence"/>
</dbReference>
<evidence type="ECO:0000313" key="12">
    <source>
        <dbReference type="Proteomes" id="UP000437068"/>
    </source>
</evidence>
<evidence type="ECO:0000313" key="8">
    <source>
        <dbReference type="EMBL" id="KAE9242355.1"/>
    </source>
</evidence>
<dbReference type="Proteomes" id="UP000488956">
    <property type="component" value="Unassembled WGS sequence"/>
</dbReference>
<evidence type="ECO:0000313" key="5">
    <source>
        <dbReference type="EMBL" id="KAE9147463.1"/>
    </source>
</evidence>
<dbReference type="EMBL" id="QXGE01000301">
    <property type="protein sequence ID" value="KAE9316723.1"/>
    <property type="molecule type" value="Genomic_DNA"/>
</dbReference>
<evidence type="ECO:0000313" key="10">
    <source>
        <dbReference type="Proteomes" id="UP000429523"/>
    </source>
</evidence>
<evidence type="ECO:0000313" key="3">
    <source>
        <dbReference type="EMBL" id="KAE9119200.1"/>
    </source>
</evidence>
<dbReference type="EMBL" id="QXFZ01000347">
    <property type="protein sequence ID" value="KAE9119974.1"/>
    <property type="molecule type" value="Genomic_DNA"/>
</dbReference>
<evidence type="ECO:0000313" key="17">
    <source>
        <dbReference type="Proteomes" id="UP000488956"/>
    </source>
</evidence>
<evidence type="ECO:0000313" key="14">
    <source>
        <dbReference type="Proteomes" id="UP000440732"/>
    </source>
</evidence>
<keyword evidence="11" id="KW-1185">Reference proteome</keyword>
<protein>
    <recommendedName>
        <fullName evidence="18">Secreted protein</fullName>
    </recommendedName>
</protein>